<dbReference type="RefSeq" id="WP_096359078.1">
    <property type="nucleotide sequence ID" value="NZ_AP014879.1"/>
</dbReference>
<organism evidence="1 2">
    <name type="scientific">Sulfuricaulis limicola</name>
    <dbReference type="NCBI Taxonomy" id="1620215"/>
    <lineage>
        <taxon>Bacteria</taxon>
        <taxon>Pseudomonadati</taxon>
        <taxon>Pseudomonadota</taxon>
        <taxon>Gammaproteobacteria</taxon>
        <taxon>Acidiferrobacterales</taxon>
        <taxon>Acidiferrobacteraceae</taxon>
        <taxon>Sulfuricaulis</taxon>
    </lineage>
</organism>
<dbReference type="KEGG" id="slim:SCL_0069"/>
<dbReference type="EMBL" id="AP014879">
    <property type="protein sequence ID" value="BAV32393.1"/>
    <property type="molecule type" value="Genomic_DNA"/>
</dbReference>
<accession>A0A1B4XC61</accession>
<sequence length="141" mass="15513">MDHGRCPFEKAILSAQCACELATRFSVAEQMGVNCRSGIARNNCITLLALMRNRARFALKVTDTSESLPFGKEMKVMIGGLTGLQGLLTPEPDAARVDNIHALVREAQEKYGSLEALPYQEIVKSITAYQARRRGHVPPKP</sequence>
<proteinExistence type="predicted"/>
<dbReference type="InParanoid" id="A0A1B4XC61"/>
<dbReference type="AlphaFoldDB" id="A0A1B4XC61"/>
<protein>
    <submittedName>
        <fullName evidence="1">Uncharacterized protein</fullName>
    </submittedName>
</protein>
<gene>
    <name evidence="1" type="ORF">SCL_0069</name>
</gene>
<keyword evidence="2" id="KW-1185">Reference proteome</keyword>
<dbReference type="Proteomes" id="UP000243180">
    <property type="component" value="Chromosome"/>
</dbReference>
<dbReference type="OrthoDB" id="9792294at2"/>
<evidence type="ECO:0000313" key="1">
    <source>
        <dbReference type="EMBL" id="BAV32393.1"/>
    </source>
</evidence>
<name>A0A1B4XC61_9GAMM</name>
<evidence type="ECO:0000313" key="2">
    <source>
        <dbReference type="Proteomes" id="UP000243180"/>
    </source>
</evidence>
<reference evidence="1 2" key="1">
    <citation type="submission" date="2015-05" db="EMBL/GenBank/DDBJ databases">
        <title>Complete genome sequence of a sulfur-oxidizing gammaproteobacterium strain HA5.</title>
        <authorList>
            <person name="Miura A."/>
            <person name="Kojima H."/>
            <person name="Fukui M."/>
        </authorList>
    </citation>
    <scope>NUCLEOTIDE SEQUENCE [LARGE SCALE GENOMIC DNA]</scope>
    <source>
        <strain evidence="1 2">HA5</strain>
    </source>
</reference>